<dbReference type="AlphaFoldDB" id="A0A067CY43"/>
<evidence type="ECO:0000313" key="1">
    <source>
        <dbReference type="EMBL" id="KDO31461.1"/>
    </source>
</evidence>
<dbReference type="CDD" id="cd21075">
    <property type="entry name" value="DBD_XPA-like"/>
    <property type="match status" value="1"/>
</dbReference>
<gene>
    <name evidence="1" type="ORF">SPRG_04076</name>
</gene>
<dbReference type="OMA" id="RCITGHI"/>
<dbReference type="RefSeq" id="XP_012198056.1">
    <property type="nucleotide sequence ID" value="XM_012342666.1"/>
</dbReference>
<sequence>MLIGLAEETLMDVYRCLDGRSIQRLSATCRSLRGFLDAQWKTLFTRYLDIEVNMDAACWREYLKRFYCAMEKRCCVCLMEGSPAIRPWQFINLCDDHRKHAIKSVLISKTYAKEQFSLNDADLAPLQFILRGRMKLFLESEALYCALRKHGGHGGLKKIQDKKIHRWEKRQAIKEFRGRQVELALADEGVSMSSVSPEFCTTYADFLTQPKSKNSLKTVVRCITGHILRIPEQSTREALRLDALRKHMQQVGQSSQFDPTLQWVIDYAVSTDVSLTPAKAFSKAAAEALRKEELNALLDHRDLPYDACVSVFGDTMTSFIEQGELKIGFGQYINTAAQVASVVDGRAKRLQDVLDCMFPNRMHTTDEGTMISTVFSIRPLHAYVLDGVVRFFGEVHVAAQSVVEHYMNVMRRQGQYEAKIVQWLHHLKISMSTIGLEKGFLAHSIAERGLTSKSIESMLRQVLDESSRTWELLAALPSLTFDAKEMQSANVQRFIRHGYVMLNPLSAQFNAVADRRRKLRGALKEMGQAVADMAGYLDIDSSTYHVSVFRVANEFIEQGGGNLDDVAKRTFANIQHEVLLWKAVQALGLSMRLYHDCFTTLGDAFIREFIHAGSVWIEGWHSRSAKKLILYLIFLYKCPQHYNVLVREILRVCLQNAQLGSKVPSALSAKFALICNETRLRVEASCFTNTWNNVAAVVEGYVMKHVRQETRFKALHTALVQRQWPMLAYSPLELKLVYLQNGLPCYCGIEITTMDQLVDVLIDMHCNAWRRQDALESAWHAAGIPPWTPSVNVHASWLFAAFVRCGSVMLSEDASLDSIAAMTKHVVESSAYERQMQLANALVHHHLELPAVVADLDASVGTTILHWVQHGTATSSLKTAPFSSLEHVLDFILEHAVNVFGACHDCATPCRTSAFVACAQCDCATCPSCLGACTICGRALCRRCTTLDADSLVSRCIGDCVSSIIY</sequence>
<protein>
    <recommendedName>
        <fullName evidence="3">F-box domain-containing protein</fullName>
    </recommendedName>
</protein>
<dbReference type="VEuPathDB" id="FungiDB:SPRG_04076"/>
<dbReference type="KEGG" id="spar:SPRG_04076"/>
<name>A0A067CY43_SAPPC</name>
<organism evidence="1 2">
    <name type="scientific">Saprolegnia parasitica (strain CBS 223.65)</name>
    <dbReference type="NCBI Taxonomy" id="695850"/>
    <lineage>
        <taxon>Eukaryota</taxon>
        <taxon>Sar</taxon>
        <taxon>Stramenopiles</taxon>
        <taxon>Oomycota</taxon>
        <taxon>Saprolegniomycetes</taxon>
        <taxon>Saprolegniales</taxon>
        <taxon>Saprolegniaceae</taxon>
        <taxon>Saprolegnia</taxon>
    </lineage>
</organism>
<dbReference type="OrthoDB" id="68328at2759"/>
<dbReference type="InterPro" id="IPR037129">
    <property type="entry name" value="XPA_sf"/>
</dbReference>
<evidence type="ECO:0008006" key="3">
    <source>
        <dbReference type="Google" id="ProtNLM"/>
    </source>
</evidence>
<dbReference type="GeneID" id="24126549"/>
<dbReference type="Proteomes" id="UP000030745">
    <property type="component" value="Unassembled WGS sequence"/>
</dbReference>
<evidence type="ECO:0000313" key="2">
    <source>
        <dbReference type="Proteomes" id="UP000030745"/>
    </source>
</evidence>
<proteinExistence type="predicted"/>
<dbReference type="EMBL" id="KK583198">
    <property type="protein sequence ID" value="KDO31461.1"/>
    <property type="molecule type" value="Genomic_DNA"/>
</dbReference>
<accession>A0A067CY43</accession>
<keyword evidence="2" id="KW-1185">Reference proteome</keyword>
<reference evidence="1 2" key="1">
    <citation type="journal article" date="2013" name="PLoS Genet.">
        <title>Distinctive expansion of potential virulence genes in the genome of the oomycete fish pathogen Saprolegnia parasitica.</title>
        <authorList>
            <person name="Jiang R.H."/>
            <person name="de Bruijn I."/>
            <person name="Haas B.J."/>
            <person name="Belmonte R."/>
            <person name="Lobach L."/>
            <person name="Christie J."/>
            <person name="van den Ackerveken G."/>
            <person name="Bottin A."/>
            <person name="Bulone V."/>
            <person name="Diaz-Moreno S.M."/>
            <person name="Dumas B."/>
            <person name="Fan L."/>
            <person name="Gaulin E."/>
            <person name="Govers F."/>
            <person name="Grenville-Briggs L.J."/>
            <person name="Horner N.R."/>
            <person name="Levin J.Z."/>
            <person name="Mammella M."/>
            <person name="Meijer H.J."/>
            <person name="Morris P."/>
            <person name="Nusbaum C."/>
            <person name="Oome S."/>
            <person name="Phillips A.J."/>
            <person name="van Rooyen D."/>
            <person name="Rzeszutek E."/>
            <person name="Saraiva M."/>
            <person name="Secombes C.J."/>
            <person name="Seidl M.F."/>
            <person name="Snel B."/>
            <person name="Stassen J.H."/>
            <person name="Sykes S."/>
            <person name="Tripathy S."/>
            <person name="van den Berg H."/>
            <person name="Vega-Arreguin J.C."/>
            <person name="Wawra S."/>
            <person name="Young S.K."/>
            <person name="Zeng Q."/>
            <person name="Dieguez-Uribeondo J."/>
            <person name="Russ C."/>
            <person name="Tyler B.M."/>
            <person name="van West P."/>
        </authorList>
    </citation>
    <scope>NUCLEOTIDE SEQUENCE [LARGE SCALE GENOMIC DNA]</scope>
    <source>
        <strain evidence="1 2">CBS 223.65</strain>
    </source>
</reference>
<dbReference type="Gene3D" id="3.90.530.10">
    <property type="entry name" value="XPA C-terminal domain"/>
    <property type="match status" value="1"/>
</dbReference>